<keyword evidence="4" id="KW-0804">Transcription</keyword>
<reference evidence="7" key="1">
    <citation type="journal article" date="2021" name="PeerJ">
        <title>Extensive microbial diversity within the chicken gut microbiome revealed by metagenomics and culture.</title>
        <authorList>
            <person name="Gilroy R."/>
            <person name="Ravi A."/>
            <person name="Getino M."/>
            <person name="Pursley I."/>
            <person name="Horton D.L."/>
            <person name="Alikhan N.F."/>
            <person name="Baker D."/>
            <person name="Gharbi K."/>
            <person name="Hall N."/>
            <person name="Watson M."/>
            <person name="Adriaenssens E.M."/>
            <person name="Foster-Nyarko E."/>
            <person name="Jarju S."/>
            <person name="Secka A."/>
            <person name="Antonio M."/>
            <person name="Oren A."/>
            <person name="Chaudhuri R.R."/>
            <person name="La Ragione R."/>
            <person name="Hildebrand F."/>
            <person name="Pallen M.J."/>
        </authorList>
    </citation>
    <scope>NUCLEOTIDE SEQUENCE</scope>
    <source>
        <strain evidence="7">ChiGjej3B3-11674</strain>
    </source>
</reference>
<dbReference type="Pfam" id="PF04542">
    <property type="entry name" value="Sigma70_r2"/>
    <property type="match status" value="1"/>
</dbReference>
<feature type="domain" description="RNA polymerase sigma-70 region 2" evidence="5">
    <location>
        <begin position="11"/>
        <end position="73"/>
    </location>
</feature>
<feature type="domain" description="RNA polymerase sigma factor 70 region 4 type 2" evidence="6">
    <location>
        <begin position="99"/>
        <end position="150"/>
    </location>
</feature>
<dbReference type="InterPro" id="IPR039425">
    <property type="entry name" value="RNA_pol_sigma-70-like"/>
</dbReference>
<dbReference type="AlphaFoldDB" id="A0A9D2R9J5"/>
<keyword evidence="3" id="KW-0731">Sigma factor</keyword>
<sequence length="161" mass="18743">MRSEEEANRAVDLYGDTVRRICMIHLKNRADTEDIFQNVFLKYVLRTAPFDSPEHEKAWIIRVTSNACRDLLKSFFRSRTVSLDTLIKKPQEMPEDHSDILEAVLALPEKYKDPIYLHYYEGYTAEEIGQILGKNTNTVYTLLTRARKMLKTRLEGVTENG</sequence>
<proteinExistence type="inferred from homology"/>
<dbReference type="EMBL" id="DWUV01000233">
    <property type="protein sequence ID" value="HJD35266.1"/>
    <property type="molecule type" value="Genomic_DNA"/>
</dbReference>
<evidence type="ECO:0000313" key="8">
    <source>
        <dbReference type="Proteomes" id="UP000823897"/>
    </source>
</evidence>
<dbReference type="CDD" id="cd06171">
    <property type="entry name" value="Sigma70_r4"/>
    <property type="match status" value="1"/>
</dbReference>
<accession>A0A9D2R9J5</accession>
<comment type="similarity">
    <text evidence="1">Belongs to the sigma-70 factor family. ECF subfamily.</text>
</comment>
<dbReference type="SUPFAM" id="SSF88659">
    <property type="entry name" value="Sigma3 and sigma4 domains of RNA polymerase sigma factors"/>
    <property type="match status" value="1"/>
</dbReference>
<evidence type="ECO:0000256" key="3">
    <source>
        <dbReference type="ARBA" id="ARBA00023082"/>
    </source>
</evidence>
<dbReference type="Gene3D" id="1.10.10.10">
    <property type="entry name" value="Winged helix-like DNA-binding domain superfamily/Winged helix DNA-binding domain"/>
    <property type="match status" value="1"/>
</dbReference>
<dbReference type="NCBIfam" id="TIGR02937">
    <property type="entry name" value="sigma70-ECF"/>
    <property type="match status" value="1"/>
</dbReference>
<reference evidence="7" key="2">
    <citation type="submission" date="2021-04" db="EMBL/GenBank/DDBJ databases">
        <authorList>
            <person name="Gilroy R."/>
        </authorList>
    </citation>
    <scope>NUCLEOTIDE SEQUENCE</scope>
    <source>
        <strain evidence="7">ChiGjej3B3-11674</strain>
    </source>
</reference>
<gene>
    <name evidence="7" type="ORF">H9911_12155</name>
</gene>
<dbReference type="InterPro" id="IPR013249">
    <property type="entry name" value="RNA_pol_sigma70_r4_t2"/>
</dbReference>
<dbReference type="GO" id="GO:0016987">
    <property type="term" value="F:sigma factor activity"/>
    <property type="evidence" value="ECO:0007669"/>
    <property type="project" value="UniProtKB-KW"/>
</dbReference>
<dbReference type="SUPFAM" id="SSF88946">
    <property type="entry name" value="Sigma2 domain of RNA polymerase sigma factors"/>
    <property type="match status" value="1"/>
</dbReference>
<evidence type="ECO:0000259" key="6">
    <source>
        <dbReference type="Pfam" id="PF08281"/>
    </source>
</evidence>
<evidence type="ECO:0000259" key="5">
    <source>
        <dbReference type="Pfam" id="PF04542"/>
    </source>
</evidence>
<evidence type="ECO:0000256" key="2">
    <source>
        <dbReference type="ARBA" id="ARBA00023015"/>
    </source>
</evidence>
<dbReference type="InterPro" id="IPR007627">
    <property type="entry name" value="RNA_pol_sigma70_r2"/>
</dbReference>
<protein>
    <submittedName>
        <fullName evidence="7">Sigma-70 family RNA polymerase sigma factor</fullName>
    </submittedName>
</protein>
<keyword evidence="2" id="KW-0805">Transcription regulation</keyword>
<dbReference type="PANTHER" id="PTHR43133">
    <property type="entry name" value="RNA POLYMERASE ECF-TYPE SIGMA FACTO"/>
    <property type="match status" value="1"/>
</dbReference>
<dbReference type="Gene3D" id="1.10.1740.10">
    <property type="match status" value="1"/>
</dbReference>
<dbReference type="Pfam" id="PF08281">
    <property type="entry name" value="Sigma70_r4_2"/>
    <property type="match status" value="1"/>
</dbReference>
<comment type="caution">
    <text evidence="7">The sequence shown here is derived from an EMBL/GenBank/DDBJ whole genome shotgun (WGS) entry which is preliminary data.</text>
</comment>
<dbReference type="Proteomes" id="UP000823897">
    <property type="component" value="Unassembled WGS sequence"/>
</dbReference>
<dbReference type="InterPro" id="IPR036388">
    <property type="entry name" value="WH-like_DNA-bd_sf"/>
</dbReference>
<dbReference type="GO" id="GO:0006352">
    <property type="term" value="P:DNA-templated transcription initiation"/>
    <property type="evidence" value="ECO:0007669"/>
    <property type="project" value="InterPro"/>
</dbReference>
<evidence type="ECO:0000256" key="1">
    <source>
        <dbReference type="ARBA" id="ARBA00010641"/>
    </source>
</evidence>
<dbReference type="InterPro" id="IPR013324">
    <property type="entry name" value="RNA_pol_sigma_r3/r4-like"/>
</dbReference>
<organism evidence="7 8">
    <name type="scientific">Candidatus Mediterraneibacter tabaqchaliae</name>
    <dbReference type="NCBI Taxonomy" id="2838689"/>
    <lineage>
        <taxon>Bacteria</taxon>
        <taxon>Bacillati</taxon>
        <taxon>Bacillota</taxon>
        <taxon>Clostridia</taxon>
        <taxon>Lachnospirales</taxon>
        <taxon>Lachnospiraceae</taxon>
        <taxon>Mediterraneibacter</taxon>
    </lineage>
</organism>
<dbReference type="PANTHER" id="PTHR43133:SF60">
    <property type="entry name" value="RNA POLYMERASE SIGMA FACTOR SIGV"/>
    <property type="match status" value="1"/>
</dbReference>
<name>A0A9D2R9J5_9FIRM</name>
<dbReference type="InterPro" id="IPR014284">
    <property type="entry name" value="RNA_pol_sigma-70_dom"/>
</dbReference>
<evidence type="ECO:0000313" key="7">
    <source>
        <dbReference type="EMBL" id="HJD35266.1"/>
    </source>
</evidence>
<evidence type="ECO:0000256" key="4">
    <source>
        <dbReference type="ARBA" id="ARBA00023163"/>
    </source>
</evidence>
<dbReference type="InterPro" id="IPR013325">
    <property type="entry name" value="RNA_pol_sigma_r2"/>
</dbReference>
<dbReference type="GO" id="GO:0003677">
    <property type="term" value="F:DNA binding"/>
    <property type="evidence" value="ECO:0007669"/>
    <property type="project" value="InterPro"/>
</dbReference>